<keyword evidence="7 8" id="KW-0998">Cell outer membrane</keyword>
<dbReference type="InterPro" id="IPR023997">
    <property type="entry name" value="TonB-dep_OMP_SusC/RagA_CS"/>
</dbReference>
<dbReference type="InterPro" id="IPR000531">
    <property type="entry name" value="Beta-barrel_TonB"/>
</dbReference>
<dbReference type="Pfam" id="PF07715">
    <property type="entry name" value="Plug"/>
    <property type="match status" value="1"/>
</dbReference>
<evidence type="ECO:0000256" key="5">
    <source>
        <dbReference type="ARBA" id="ARBA00023077"/>
    </source>
</evidence>
<dbReference type="Proteomes" id="UP000008718">
    <property type="component" value="Chromosome"/>
</dbReference>
<reference evidence="12 13" key="2">
    <citation type="journal article" date="2011" name="Stand. Genomic Sci.">
        <title>Complete genome sequence of Paludibacter propionicigenes type strain (WB4).</title>
        <authorList>
            <person name="Gronow S."/>
            <person name="Munk C."/>
            <person name="Lapidus A."/>
            <person name="Nolan M."/>
            <person name="Lucas S."/>
            <person name="Hammon N."/>
            <person name="Deshpande S."/>
            <person name="Cheng J.F."/>
            <person name="Tapia R."/>
            <person name="Han C."/>
            <person name="Goodwin L."/>
            <person name="Pitluck S."/>
            <person name="Liolios K."/>
            <person name="Ivanova N."/>
            <person name="Mavromatis K."/>
            <person name="Mikhailova N."/>
            <person name="Pati A."/>
            <person name="Chen A."/>
            <person name="Palaniappan K."/>
            <person name="Land M."/>
            <person name="Hauser L."/>
            <person name="Chang Y.J."/>
            <person name="Jeffries C.D."/>
            <person name="Brambilla E."/>
            <person name="Rohde M."/>
            <person name="Goker M."/>
            <person name="Detter J.C."/>
            <person name="Woyke T."/>
            <person name="Bristow J."/>
            <person name="Eisen J.A."/>
            <person name="Markowitz V."/>
            <person name="Hugenholtz P."/>
            <person name="Kyrpides N.C."/>
            <person name="Klenk H.P."/>
        </authorList>
    </citation>
    <scope>NUCLEOTIDE SEQUENCE [LARGE SCALE GENOMIC DNA]</scope>
    <source>
        <strain evidence="13">DSM 17365 / JCM 13257 / WB4</strain>
    </source>
</reference>
<evidence type="ECO:0000313" key="13">
    <source>
        <dbReference type="Proteomes" id="UP000008718"/>
    </source>
</evidence>
<evidence type="ECO:0000256" key="4">
    <source>
        <dbReference type="ARBA" id="ARBA00022692"/>
    </source>
</evidence>
<keyword evidence="5 9" id="KW-0798">TonB box</keyword>
<evidence type="ECO:0000256" key="9">
    <source>
        <dbReference type="RuleBase" id="RU003357"/>
    </source>
</evidence>
<dbReference type="InterPro" id="IPR012910">
    <property type="entry name" value="Plug_dom"/>
</dbReference>
<evidence type="ECO:0000256" key="7">
    <source>
        <dbReference type="ARBA" id="ARBA00023237"/>
    </source>
</evidence>
<evidence type="ECO:0000256" key="6">
    <source>
        <dbReference type="ARBA" id="ARBA00023136"/>
    </source>
</evidence>
<keyword evidence="3 8" id="KW-1134">Transmembrane beta strand</keyword>
<dbReference type="InterPro" id="IPR036942">
    <property type="entry name" value="Beta-barrel_TonB_sf"/>
</dbReference>
<evidence type="ECO:0000259" key="10">
    <source>
        <dbReference type="Pfam" id="PF00593"/>
    </source>
</evidence>
<dbReference type="PROSITE" id="PS52016">
    <property type="entry name" value="TONB_DEPENDENT_REC_3"/>
    <property type="match status" value="1"/>
</dbReference>
<name>E4T4V1_PALPW</name>
<dbReference type="SUPFAM" id="SSF56935">
    <property type="entry name" value="Porins"/>
    <property type="match status" value="1"/>
</dbReference>
<dbReference type="RefSeq" id="WP_013445114.1">
    <property type="nucleotide sequence ID" value="NC_014734.1"/>
</dbReference>
<comment type="subcellular location">
    <subcellularLocation>
        <location evidence="1 8">Cell outer membrane</location>
        <topology evidence="1 8">Multi-pass membrane protein</topology>
    </subcellularLocation>
</comment>
<keyword evidence="12" id="KW-0675">Receptor</keyword>
<proteinExistence type="inferred from homology"/>
<dbReference type="SUPFAM" id="SSF49464">
    <property type="entry name" value="Carboxypeptidase regulatory domain-like"/>
    <property type="match status" value="1"/>
</dbReference>
<dbReference type="EMBL" id="CP002345">
    <property type="protein sequence ID" value="ADQ79745.1"/>
    <property type="molecule type" value="Genomic_DNA"/>
</dbReference>
<dbReference type="eggNOG" id="COG1629">
    <property type="taxonomic scope" value="Bacteria"/>
</dbReference>
<evidence type="ECO:0000256" key="8">
    <source>
        <dbReference type="PROSITE-ProRule" id="PRU01360"/>
    </source>
</evidence>
<keyword evidence="13" id="KW-1185">Reference proteome</keyword>
<dbReference type="Pfam" id="PF00593">
    <property type="entry name" value="TonB_dep_Rec_b-barrel"/>
    <property type="match status" value="1"/>
</dbReference>
<dbReference type="NCBIfam" id="TIGR04056">
    <property type="entry name" value="OMP_RagA_SusC"/>
    <property type="match status" value="1"/>
</dbReference>
<dbReference type="NCBIfam" id="TIGR04057">
    <property type="entry name" value="SusC_RagA_signa"/>
    <property type="match status" value="1"/>
</dbReference>
<dbReference type="AlphaFoldDB" id="E4T4V1"/>
<dbReference type="InterPro" id="IPR023996">
    <property type="entry name" value="TonB-dep_OMP_SusC/RagA"/>
</dbReference>
<dbReference type="Pfam" id="PF13715">
    <property type="entry name" value="CarbopepD_reg_2"/>
    <property type="match status" value="1"/>
</dbReference>
<evidence type="ECO:0000256" key="3">
    <source>
        <dbReference type="ARBA" id="ARBA00022452"/>
    </source>
</evidence>
<comment type="similarity">
    <text evidence="8 9">Belongs to the TonB-dependent receptor family.</text>
</comment>
<dbReference type="STRING" id="694427.Palpr_1602"/>
<evidence type="ECO:0000256" key="2">
    <source>
        <dbReference type="ARBA" id="ARBA00022448"/>
    </source>
</evidence>
<dbReference type="Gene3D" id="2.170.130.10">
    <property type="entry name" value="TonB-dependent receptor, plug domain"/>
    <property type="match status" value="1"/>
</dbReference>
<reference key="1">
    <citation type="submission" date="2010-11" db="EMBL/GenBank/DDBJ databases">
        <title>The complete genome of Paludibacter propionicigenes DSM 17365.</title>
        <authorList>
            <consortium name="US DOE Joint Genome Institute (JGI-PGF)"/>
            <person name="Lucas S."/>
            <person name="Copeland A."/>
            <person name="Lapidus A."/>
            <person name="Bruce D."/>
            <person name="Goodwin L."/>
            <person name="Pitluck S."/>
            <person name="Kyrpides N."/>
            <person name="Mavromatis K."/>
            <person name="Ivanova N."/>
            <person name="Munk A.C."/>
            <person name="Brettin T."/>
            <person name="Detter J.C."/>
            <person name="Han C."/>
            <person name="Tapia R."/>
            <person name="Land M."/>
            <person name="Hauser L."/>
            <person name="Markowitz V."/>
            <person name="Cheng J.-F."/>
            <person name="Hugenholtz P."/>
            <person name="Woyke T."/>
            <person name="Wu D."/>
            <person name="Gronow S."/>
            <person name="Wellnitz S."/>
            <person name="Brambilla E."/>
            <person name="Klenk H.-P."/>
            <person name="Eisen J.A."/>
        </authorList>
    </citation>
    <scope>NUCLEOTIDE SEQUENCE</scope>
    <source>
        <strain>WB4</strain>
    </source>
</reference>
<keyword evidence="4 8" id="KW-0812">Transmembrane</keyword>
<dbReference type="OrthoDB" id="1096961at2"/>
<dbReference type="Gene3D" id="2.40.170.20">
    <property type="entry name" value="TonB-dependent receptor, beta-barrel domain"/>
    <property type="match status" value="1"/>
</dbReference>
<dbReference type="HOGENOM" id="CLU_004317_0_2_10"/>
<feature type="domain" description="TonB-dependent receptor-like beta-barrel" evidence="10">
    <location>
        <begin position="426"/>
        <end position="1001"/>
    </location>
</feature>
<accession>E4T4V1</accession>
<dbReference type="InterPro" id="IPR037066">
    <property type="entry name" value="Plug_dom_sf"/>
</dbReference>
<feature type="domain" description="TonB-dependent receptor plug" evidence="11">
    <location>
        <begin position="134"/>
        <end position="262"/>
    </location>
</feature>
<keyword evidence="2 8" id="KW-0813">Transport</keyword>
<dbReference type="InterPro" id="IPR008969">
    <property type="entry name" value="CarboxyPept-like_regulatory"/>
</dbReference>
<protein>
    <submittedName>
        <fullName evidence="12">TonB-dependent receptor</fullName>
    </submittedName>
</protein>
<dbReference type="Gene3D" id="2.60.40.1120">
    <property type="entry name" value="Carboxypeptidase-like, regulatory domain"/>
    <property type="match status" value="1"/>
</dbReference>
<dbReference type="InterPro" id="IPR039426">
    <property type="entry name" value="TonB-dep_rcpt-like"/>
</dbReference>
<dbReference type="GO" id="GO:0009279">
    <property type="term" value="C:cell outer membrane"/>
    <property type="evidence" value="ECO:0007669"/>
    <property type="project" value="UniProtKB-SubCell"/>
</dbReference>
<gene>
    <name evidence="12" type="ordered locus">Palpr_1602</name>
</gene>
<keyword evidence="6 8" id="KW-0472">Membrane</keyword>
<dbReference type="KEGG" id="ppn:Palpr_1602"/>
<evidence type="ECO:0000259" key="11">
    <source>
        <dbReference type="Pfam" id="PF07715"/>
    </source>
</evidence>
<organism evidence="12 13">
    <name type="scientific">Paludibacter propionicigenes (strain DSM 17365 / JCM 13257 / WB4)</name>
    <dbReference type="NCBI Taxonomy" id="694427"/>
    <lineage>
        <taxon>Bacteria</taxon>
        <taxon>Pseudomonadati</taxon>
        <taxon>Bacteroidota</taxon>
        <taxon>Bacteroidia</taxon>
        <taxon>Bacteroidales</taxon>
        <taxon>Paludibacteraceae</taxon>
        <taxon>Paludibacter</taxon>
    </lineage>
</organism>
<evidence type="ECO:0000256" key="1">
    <source>
        <dbReference type="ARBA" id="ARBA00004571"/>
    </source>
</evidence>
<evidence type="ECO:0000313" key="12">
    <source>
        <dbReference type="EMBL" id="ADQ79745.1"/>
    </source>
</evidence>
<sequence length="1045" mass="113497">MAKLPFIFGNGKTFLNNSLRKYGVLFLFAVLTTLAARAQQIEVSGKILEEGTKLPVIGATVKVKGQQLGTVSDATGEFRLKVRTLPVTLNVSIVGYRPQEIDVYEAEPTTIYLTEDQNRLSTVVVIGYGTQKRSDFTGSLSSISVPQIKESGQTSFVNALQGLASGVQVTQTSGAPGGASTIRIRGGNSITGGNEPLYVIDGFPVYNNTSDANAGALNGGLADAGTRINPLSSINPEDIESIDILKDASSTAIYGSRGANGVIIITTKRGKTGVGKVTYTGSYGVQQVAHKIDLLSGKEWAQYKNDALINAGKSPLYTQTDINALNGTDWQNALLRDASIQSHNIGIIGGTDKNKYSVSVGYLDQQGIIINTGYKRYNARVALDSKVNEKFTLGVNFNNSYSTSEIAPDGILKNALFFSPLASIYDNAGNYTLSNPYITTQGNPVAYLNEATNISKTNRLLSSGFGEYEIIKGLKAKFLIGADLIYNKQNSYIPSTILDGQTYGGLASVGFKSVSNVLNENTITYNKTIANKHNLEFLGGFTQQQSVAEGAVARSSKFTNDVVEYNDLASGATLQTPSSVYSKWTLLSYLGRATYNYNQKYFASVSFRADGSSRLGRNNRWGYFPSLSFAWQADKEVFLNKFVESAKISKLKFRASAGTTGSQEIAPYQSLSVLTAYTYPTATGTLITGYSSSQIPNPDLKWETTNQYNAGFDIGFFKDRINLVFDAYYKKTNDLLLAVAVPLSSGYTSSLQNIGSVGNKGLEVTLNTENIKTKNFTWTTDITYSINRNKVLSLNEGTKQIFVASEIQTGNAIIVGQPLGTFWGYKTDGLYRNTSEIPTTPLIANTKVGDVKYLDLGGNADGSPDGKITQAGDQTTIGNAQPDFIFGFTNNLRYKNFDLSIFLNGSVGNQIYSYFLQQLMTPTGYQNVIGGFADHYTADNTSARYQRPNENITTNAVSDLYVYNASYLRLKSLTLGYTLPKSLTKKIKIEKLRIYATGNNLLTITSYPGFDPEVNFYDSNSSRQGVDFGSYPSSKTYTAGVSITF</sequence>